<dbReference type="EMBL" id="FODV01000001">
    <property type="protein sequence ID" value="SEO23126.1"/>
    <property type="molecule type" value="Genomic_DNA"/>
</dbReference>
<feature type="region of interest" description="Disordered" evidence="1">
    <location>
        <begin position="44"/>
        <end position="73"/>
    </location>
</feature>
<dbReference type="Proteomes" id="UP000199126">
    <property type="component" value="Unassembled WGS sequence"/>
</dbReference>
<evidence type="ECO:0000313" key="2">
    <source>
        <dbReference type="EMBL" id="SEO23126.1"/>
    </source>
</evidence>
<reference evidence="3" key="1">
    <citation type="submission" date="2016-10" db="EMBL/GenBank/DDBJ databases">
        <authorList>
            <person name="Varghese N."/>
            <person name="Submissions S."/>
        </authorList>
    </citation>
    <scope>NUCLEOTIDE SEQUENCE [LARGE SCALE GENOMIC DNA]</scope>
    <source>
        <strain evidence="3">CGMCC 1.10121</strain>
    </source>
</reference>
<sequence length="73" mass="8125">MAVMWNAPGVRGSVSGSDRERYRIGSGWSMDSTEIHETYIETVGRADVSSEPNDRNGVPVEEVAVSRRRNSRN</sequence>
<gene>
    <name evidence="2" type="ORF">SAMN04487948_101229</name>
</gene>
<accession>A0A1H8N0T4</accession>
<dbReference type="AlphaFoldDB" id="A0A1H8N0T4"/>
<protein>
    <submittedName>
        <fullName evidence="2">Uncharacterized protein</fullName>
    </submittedName>
</protein>
<keyword evidence="3" id="KW-1185">Reference proteome</keyword>
<evidence type="ECO:0000313" key="3">
    <source>
        <dbReference type="Proteomes" id="UP000199126"/>
    </source>
</evidence>
<organism evidence="2 3">
    <name type="scientific">Halogranum amylolyticum</name>
    <dbReference type="NCBI Taxonomy" id="660520"/>
    <lineage>
        <taxon>Archaea</taxon>
        <taxon>Methanobacteriati</taxon>
        <taxon>Methanobacteriota</taxon>
        <taxon>Stenosarchaea group</taxon>
        <taxon>Halobacteria</taxon>
        <taxon>Halobacteriales</taxon>
        <taxon>Haloferacaceae</taxon>
    </lineage>
</organism>
<evidence type="ECO:0000256" key="1">
    <source>
        <dbReference type="SAM" id="MobiDB-lite"/>
    </source>
</evidence>
<proteinExistence type="predicted"/>
<name>A0A1H8N0T4_9EURY</name>